<dbReference type="AlphaFoldDB" id="A0A415S655"/>
<dbReference type="InterPro" id="IPR016162">
    <property type="entry name" value="Ald_DH_N"/>
</dbReference>
<dbReference type="PANTHER" id="PTHR43720:SF2">
    <property type="entry name" value="2-AMINOMUCONIC SEMIALDEHYDE DEHYDROGENASE"/>
    <property type="match status" value="1"/>
</dbReference>
<evidence type="ECO:0000313" key="5">
    <source>
        <dbReference type="EMBL" id="RHM71462.1"/>
    </source>
</evidence>
<feature type="domain" description="Aldehyde dehydrogenase" evidence="4">
    <location>
        <begin position="155"/>
        <end position="408"/>
    </location>
</feature>
<dbReference type="InterPro" id="IPR015590">
    <property type="entry name" value="Aldehyde_DH_dom"/>
</dbReference>
<evidence type="ECO:0000256" key="3">
    <source>
        <dbReference type="ARBA" id="ARBA00023027"/>
    </source>
</evidence>
<comment type="similarity">
    <text evidence="1">Belongs to the aldehyde dehydrogenase family.</text>
</comment>
<evidence type="ECO:0000256" key="1">
    <source>
        <dbReference type="ARBA" id="ARBA00009986"/>
    </source>
</evidence>
<dbReference type="SUPFAM" id="SSF53720">
    <property type="entry name" value="ALDH-like"/>
    <property type="match status" value="1"/>
</dbReference>
<dbReference type="Pfam" id="PF00171">
    <property type="entry name" value="Aldedh"/>
    <property type="match status" value="1"/>
</dbReference>
<dbReference type="PANTHER" id="PTHR43720">
    <property type="entry name" value="2-AMINOMUCONIC SEMIALDEHYDE DEHYDROGENASE"/>
    <property type="match status" value="1"/>
</dbReference>
<dbReference type="Gene3D" id="3.40.605.10">
    <property type="entry name" value="Aldehyde Dehydrogenase, Chain A, domain 1"/>
    <property type="match status" value="1"/>
</dbReference>
<dbReference type="Proteomes" id="UP000285610">
    <property type="component" value="Unassembled WGS sequence"/>
</dbReference>
<comment type="caution">
    <text evidence="5">The sequence shown here is derived from an EMBL/GenBank/DDBJ whole genome shotgun (WGS) entry which is preliminary data.</text>
</comment>
<sequence>MIEIPIQIENKEYYSFKQHEIQNMLGEKIAVSSIAVPLQIDICKKKLNNESRAIEKIRSSDIIKYFKKAASYFKDTIKIGKNNISYDEHINMVVNSTGLPIKYVKEGEAVIYYYLNNIESILKAQIPDGNLDTLDRGYYIKEKKKIGWIREKEIATVILPSNNPSIHTIWLTALALKMQLILKPSFEDVFTPIRIIAALKKAGFPTEHIGFMPMNHEDIFKLLKVTSKNIIFGSQEIIEKLKPIVPDAKFYGPGSSKLYIDNINSDLPQEKLIKHTVDGIMSYGGKGCVSLSGVVVRSNGMEFAKKVAKKLSEISIEPIYCEKAQIPAIKEKKLYERLIKYIKYLEGNGAINISSYYDNNFNIIQDKYYFIRPIVMYVKSDNPMFGLELPFPFVTVTETKDESEAKKILKGTLSLSLIGVNEEFYREMIFEPSILMLHRGFNHNVSDVDPEKPFEGYISEYLYKVKAL</sequence>
<keyword evidence="2" id="KW-0560">Oxidoreductase</keyword>
<keyword evidence="3" id="KW-0520">NAD</keyword>
<accession>A0A415S655</accession>
<evidence type="ECO:0000259" key="4">
    <source>
        <dbReference type="Pfam" id="PF00171"/>
    </source>
</evidence>
<protein>
    <submittedName>
        <fullName evidence="5">Aldehyde dehydrogenase family protein</fullName>
    </submittedName>
</protein>
<reference evidence="5 6" key="1">
    <citation type="submission" date="2018-08" db="EMBL/GenBank/DDBJ databases">
        <title>A genome reference for cultivated species of the human gut microbiota.</title>
        <authorList>
            <person name="Zou Y."/>
            <person name="Xue W."/>
            <person name="Luo G."/>
        </authorList>
    </citation>
    <scope>NUCLEOTIDE SEQUENCE [LARGE SCALE GENOMIC DNA]</scope>
    <source>
        <strain evidence="5 6">AF33-12</strain>
    </source>
</reference>
<name>A0A415S655_MEDGN</name>
<dbReference type="GO" id="GO:0016620">
    <property type="term" value="F:oxidoreductase activity, acting on the aldehyde or oxo group of donors, NAD or NADP as acceptor"/>
    <property type="evidence" value="ECO:0007669"/>
    <property type="project" value="InterPro"/>
</dbReference>
<dbReference type="InterPro" id="IPR016163">
    <property type="entry name" value="Ald_DH_C"/>
</dbReference>
<evidence type="ECO:0000256" key="2">
    <source>
        <dbReference type="ARBA" id="ARBA00023002"/>
    </source>
</evidence>
<dbReference type="InterPro" id="IPR016161">
    <property type="entry name" value="Ald_DH/histidinol_DH"/>
</dbReference>
<organism evidence="5 6">
    <name type="scientific">Mediterraneibacter gnavus</name>
    <name type="common">Ruminococcus gnavus</name>
    <dbReference type="NCBI Taxonomy" id="33038"/>
    <lineage>
        <taxon>Bacteria</taxon>
        <taxon>Bacillati</taxon>
        <taxon>Bacillota</taxon>
        <taxon>Clostridia</taxon>
        <taxon>Lachnospirales</taxon>
        <taxon>Lachnospiraceae</taxon>
        <taxon>Mediterraneibacter</taxon>
    </lineage>
</organism>
<evidence type="ECO:0000313" key="6">
    <source>
        <dbReference type="Proteomes" id="UP000285610"/>
    </source>
</evidence>
<dbReference type="Gene3D" id="3.40.309.10">
    <property type="entry name" value="Aldehyde Dehydrogenase, Chain A, domain 2"/>
    <property type="match status" value="1"/>
</dbReference>
<proteinExistence type="inferred from homology"/>
<dbReference type="RefSeq" id="WP_118445083.1">
    <property type="nucleotide sequence ID" value="NZ_JBCPGC010000127.1"/>
</dbReference>
<gene>
    <name evidence="5" type="ORF">DWZ50_15500</name>
</gene>
<dbReference type="EMBL" id="QRQE01000047">
    <property type="protein sequence ID" value="RHM71462.1"/>
    <property type="molecule type" value="Genomic_DNA"/>
</dbReference>